<dbReference type="EMBL" id="JBHUEE010000009">
    <property type="protein sequence ID" value="MFD1719328.1"/>
    <property type="molecule type" value="Genomic_DNA"/>
</dbReference>
<proteinExistence type="predicted"/>
<comment type="caution">
    <text evidence="1">The sequence shown here is derived from an EMBL/GenBank/DDBJ whole genome shotgun (WGS) entry which is preliminary data.</text>
</comment>
<evidence type="ECO:0000313" key="1">
    <source>
        <dbReference type="EMBL" id="MFD1719328.1"/>
    </source>
</evidence>
<protein>
    <submittedName>
        <fullName evidence="1">YbjN domain-containing protein</fullName>
    </submittedName>
</protein>
<dbReference type="Pfam" id="PF10722">
    <property type="entry name" value="YbjN"/>
    <property type="match status" value="1"/>
</dbReference>
<name>A0ABW4L6Z3_9MICO</name>
<gene>
    <name evidence="1" type="ORF">ACFSE6_15905</name>
</gene>
<reference evidence="2" key="1">
    <citation type="journal article" date="2019" name="Int. J. Syst. Evol. Microbiol.">
        <title>The Global Catalogue of Microorganisms (GCM) 10K type strain sequencing project: providing services to taxonomists for standard genome sequencing and annotation.</title>
        <authorList>
            <consortium name="The Broad Institute Genomics Platform"/>
            <consortium name="The Broad Institute Genome Sequencing Center for Infectious Disease"/>
            <person name="Wu L."/>
            <person name="Ma J."/>
        </authorList>
    </citation>
    <scope>NUCLEOTIDE SEQUENCE [LARGE SCALE GENOMIC DNA]</scope>
    <source>
        <strain evidence="2">JCM 17130</strain>
    </source>
</reference>
<dbReference type="Proteomes" id="UP001597277">
    <property type="component" value="Unassembled WGS sequence"/>
</dbReference>
<evidence type="ECO:0000313" key="2">
    <source>
        <dbReference type="Proteomes" id="UP001597277"/>
    </source>
</evidence>
<dbReference type="RefSeq" id="WP_388009399.1">
    <property type="nucleotide sequence ID" value="NZ_JBHUEE010000009.1"/>
</dbReference>
<accession>A0ABW4L6Z3</accession>
<dbReference type="InterPro" id="IPR019660">
    <property type="entry name" value="Put_sensory_transdc_reg_YbjN"/>
</dbReference>
<keyword evidence="2" id="KW-1185">Reference proteome</keyword>
<organism evidence="1 2">
    <name type="scientific">Georgenia deserti</name>
    <dbReference type="NCBI Taxonomy" id="2093781"/>
    <lineage>
        <taxon>Bacteria</taxon>
        <taxon>Bacillati</taxon>
        <taxon>Actinomycetota</taxon>
        <taxon>Actinomycetes</taxon>
        <taxon>Micrococcales</taxon>
        <taxon>Bogoriellaceae</taxon>
        <taxon>Georgenia</taxon>
    </lineage>
</organism>
<sequence length="180" mass="20317">MRWRRRLDRLRRRVPEVRVRMRPANRDAGRPGVLLRRRAENASPVTPRRLREIVMARGYHVRVEADSSLTGLWDGYPFKLRLVGENHSDLSVLGTWGRTVPDEMHSAVAQAVNDWNREKIWPTVFTMSDPSGTTVRTEVHADVGAGATDRQLIELVEAGLTAGVQFFQALGGSMPPLEEP</sequence>